<evidence type="ECO:0000313" key="2">
    <source>
        <dbReference type="EMBL" id="KAF0308878.1"/>
    </source>
</evidence>
<feature type="transmembrane region" description="Helical" evidence="1">
    <location>
        <begin position="189"/>
        <end position="211"/>
    </location>
</feature>
<evidence type="ECO:0008006" key="4">
    <source>
        <dbReference type="Google" id="ProtNLM"/>
    </source>
</evidence>
<dbReference type="Proteomes" id="UP000440578">
    <property type="component" value="Unassembled WGS sequence"/>
</dbReference>
<evidence type="ECO:0000313" key="3">
    <source>
        <dbReference type="Proteomes" id="UP000440578"/>
    </source>
</evidence>
<organism evidence="2 3">
    <name type="scientific">Amphibalanus amphitrite</name>
    <name type="common">Striped barnacle</name>
    <name type="synonym">Balanus amphitrite</name>
    <dbReference type="NCBI Taxonomy" id="1232801"/>
    <lineage>
        <taxon>Eukaryota</taxon>
        <taxon>Metazoa</taxon>
        <taxon>Ecdysozoa</taxon>
        <taxon>Arthropoda</taxon>
        <taxon>Crustacea</taxon>
        <taxon>Multicrustacea</taxon>
        <taxon>Cirripedia</taxon>
        <taxon>Thoracica</taxon>
        <taxon>Thoracicalcarea</taxon>
        <taxon>Balanomorpha</taxon>
        <taxon>Balanoidea</taxon>
        <taxon>Balanidae</taxon>
        <taxon>Amphibalaninae</taxon>
        <taxon>Amphibalanus</taxon>
    </lineage>
</organism>
<keyword evidence="1" id="KW-0472">Membrane</keyword>
<reference evidence="2 3" key="1">
    <citation type="submission" date="2019-07" db="EMBL/GenBank/DDBJ databases">
        <title>Draft genome assembly of a fouling barnacle, Amphibalanus amphitrite (Darwin, 1854): The first reference genome for Thecostraca.</title>
        <authorList>
            <person name="Kim W."/>
        </authorList>
    </citation>
    <scope>NUCLEOTIDE SEQUENCE [LARGE SCALE GENOMIC DNA]</scope>
    <source>
        <strain evidence="2">SNU_AA5</strain>
        <tissue evidence="2">Soma without cirri and trophi</tissue>
    </source>
</reference>
<accession>A0A6A4X1X8</accession>
<proteinExistence type="predicted"/>
<comment type="caution">
    <text evidence="2">The sequence shown here is derived from an EMBL/GenBank/DDBJ whole genome shotgun (WGS) entry which is preliminary data.</text>
</comment>
<evidence type="ECO:0000256" key="1">
    <source>
        <dbReference type="SAM" id="Phobius"/>
    </source>
</evidence>
<feature type="transmembrane region" description="Helical" evidence="1">
    <location>
        <begin position="153"/>
        <end position="177"/>
    </location>
</feature>
<dbReference type="AlphaFoldDB" id="A0A6A4X1X8"/>
<protein>
    <recommendedName>
        <fullName evidence="4">G-protein coupled receptors family 1 profile domain-containing protein</fullName>
    </recommendedName>
</protein>
<dbReference type="EMBL" id="VIIS01000456">
    <property type="protein sequence ID" value="KAF0308878.1"/>
    <property type="molecule type" value="Genomic_DNA"/>
</dbReference>
<gene>
    <name evidence="2" type="ORF">FJT64_019955</name>
</gene>
<keyword evidence="3" id="KW-1185">Reference proteome</keyword>
<keyword evidence="1" id="KW-0812">Transmembrane</keyword>
<sequence>MLATNTTEPAAAAAAAAAECGADVWQLSRHLLYVLLAAAGLVPQLSVAQDLTRHRRSARSASDDTLLTRMRISIVLMTLSNLWKPVSEHVHEWPSLVRPACLAASMVEINTVGLISAANCLVSACRLQQVSAARLPALAPHLTQTRLRWQNRLLLAATGVGLALAPLFGLNGFGFYLCTGEPLPERPPALALFAINSSINTSNFLCCVLLLRASSGRQGTHRPRNYVPSESWAQLGLCTVLVDTLLVPINTSQLPAGNKALLNHLHITLLHGVLGPGLLRLMAGRWRHQVREQRRKVATAAERPPTSTQADIRLDLI</sequence>
<keyword evidence="1" id="KW-1133">Transmembrane helix</keyword>
<name>A0A6A4X1X8_AMPAM</name>